<dbReference type="CDD" id="cd00085">
    <property type="entry name" value="HNHc"/>
    <property type="match status" value="1"/>
</dbReference>
<feature type="region of interest" description="Disordered" evidence="1">
    <location>
        <begin position="1"/>
        <end position="53"/>
    </location>
</feature>
<organism evidence="3 4">
    <name type="scientific">Natronococcus occultus SP4</name>
    <dbReference type="NCBI Taxonomy" id="694430"/>
    <lineage>
        <taxon>Archaea</taxon>
        <taxon>Methanobacteriati</taxon>
        <taxon>Methanobacteriota</taxon>
        <taxon>Stenosarchaea group</taxon>
        <taxon>Halobacteria</taxon>
        <taxon>Halobacteriales</taxon>
        <taxon>Natrialbaceae</taxon>
        <taxon>Natronococcus</taxon>
    </lineage>
</organism>
<protein>
    <submittedName>
        <fullName evidence="3">Restriction endonuclease</fullName>
    </submittedName>
</protein>
<keyword evidence="3" id="KW-0614">Plasmid</keyword>
<evidence type="ECO:0000313" key="4">
    <source>
        <dbReference type="Proteomes" id="UP000010878"/>
    </source>
</evidence>
<dbReference type="InterPro" id="IPR002711">
    <property type="entry name" value="HNH"/>
</dbReference>
<accession>L0K761</accession>
<keyword evidence="3" id="KW-0540">Nuclease</keyword>
<evidence type="ECO:0000259" key="2">
    <source>
        <dbReference type="SMART" id="SM00507"/>
    </source>
</evidence>
<dbReference type="Pfam" id="PF01844">
    <property type="entry name" value="HNH"/>
    <property type="match status" value="1"/>
</dbReference>
<dbReference type="SMART" id="SM00507">
    <property type="entry name" value="HNHc"/>
    <property type="match status" value="1"/>
</dbReference>
<sequence>MSDQSDDLEDVGVDITIRGPDGEELEYDGDDVSADDALESGVDPDGVEGEHALEDVTRQSTREYPDDWDQRRQRVYRRDDYQCANCRRRGGPHGDVELHAHHIVPKSRGGVHELSNLITVCEACHNAVHNRDAVAPTAIPENERGTSAAGELKAAVDEVQSMRREYRSWKRLFNKFF</sequence>
<dbReference type="HOGENOM" id="CLU_1514661_0_0_2"/>
<dbReference type="GO" id="GO:0003676">
    <property type="term" value="F:nucleic acid binding"/>
    <property type="evidence" value="ECO:0007669"/>
    <property type="project" value="InterPro"/>
</dbReference>
<feature type="compositionally biased region" description="Acidic residues" evidence="1">
    <location>
        <begin position="1"/>
        <end position="12"/>
    </location>
</feature>
<keyword evidence="3" id="KW-0378">Hydrolase</keyword>
<feature type="compositionally biased region" description="Acidic residues" evidence="1">
    <location>
        <begin position="22"/>
        <end position="38"/>
    </location>
</feature>
<keyword evidence="4" id="KW-1185">Reference proteome</keyword>
<gene>
    <name evidence="3" type="ORF">Natoc_4271</name>
</gene>
<proteinExistence type="predicted"/>
<dbReference type="EMBL" id="CP003931">
    <property type="protein sequence ID" value="AGB39963.1"/>
    <property type="molecule type" value="Genomic_DNA"/>
</dbReference>
<evidence type="ECO:0000256" key="1">
    <source>
        <dbReference type="SAM" id="MobiDB-lite"/>
    </source>
</evidence>
<dbReference type="GO" id="GO:0004519">
    <property type="term" value="F:endonuclease activity"/>
    <property type="evidence" value="ECO:0007669"/>
    <property type="project" value="UniProtKB-KW"/>
</dbReference>
<name>L0K761_9EURY</name>
<dbReference type="RefSeq" id="WP_015323394.1">
    <property type="nucleotide sequence ID" value="NC_019976.1"/>
</dbReference>
<dbReference type="AlphaFoldDB" id="L0K761"/>
<dbReference type="GO" id="GO:0008270">
    <property type="term" value="F:zinc ion binding"/>
    <property type="evidence" value="ECO:0007669"/>
    <property type="project" value="InterPro"/>
</dbReference>
<dbReference type="OrthoDB" id="11472at2157"/>
<keyword evidence="3" id="KW-0255">Endonuclease</keyword>
<dbReference type="InterPro" id="IPR052892">
    <property type="entry name" value="NA-targeting_endonuclease"/>
</dbReference>
<geneLocation type="plasmid" evidence="3">
    <name>2</name>
</geneLocation>
<reference evidence="3 4" key="1">
    <citation type="submission" date="2012-11" db="EMBL/GenBank/DDBJ databases">
        <title>FINISHED of Natronococcus occultus SP4, DSM 3396.</title>
        <authorList>
            <consortium name="DOE Joint Genome Institute"/>
            <person name="Eisen J."/>
            <person name="Huntemann M."/>
            <person name="Wei C.-L."/>
            <person name="Han J."/>
            <person name="Detter J.C."/>
            <person name="Han C."/>
            <person name="Tapia R."/>
            <person name="Chen A."/>
            <person name="Kyrpides N."/>
            <person name="Mavromatis K."/>
            <person name="Markowitz V."/>
            <person name="Szeto E."/>
            <person name="Ivanova N."/>
            <person name="Mikhailova N."/>
            <person name="Ovchinnikova G."/>
            <person name="Pagani I."/>
            <person name="Pati A."/>
            <person name="Goodwin L."/>
            <person name="Nordberg H.P."/>
            <person name="Cantor M.N."/>
            <person name="Hua S.X."/>
            <person name="Woyke T."/>
            <person name="Eisen J."/>
            <person name="Klenk H.-P."/>
            <person name="Klenk H.-P."/>
        </authorList>
    </citation>
    <scope>NUCLEOTIDE SEQUENCE [LARGE SCALE GENOMIC DNA]</scope>
    <source>
        <strain evidence="3 4">SP4</strain>
        <plasmid evidence="4">Plasmid 2</plasmid>
    </source>
</reference>
<evidence type="ECO:0000313" key="3">
    <source>
        <dbReference type="EMBL" id="AGB39963.1"/>
    </source>
</evidence>
<dbReference type="Proteomes" id="UP000010878">
    <property type="component" value="Plasmid 2"/>
</dbReference>
<dbReference type="KEGG" id="nou:Natoc_4271"/>
<dbReference type="PANTHER" id="PTHR33877:SF2">
    <property type="entry name" value="OS07G0170200 PROTEIN"/>
    <property type="match status" value="1"/>
</dbReference>
<dbReference type="PANTHER" id="PTHR33877">
    <property type="entry name" value="SLL1193 PROTEIN"/>
    <property type="match status" value="1"/>
</dbReference>
<dbReference type="InterPro" id="IPR003615">
    <property type="entry name" value="HNH_nuc"/>
</dbReference>
<dbReference type="GeneID" id="14405997"/>
<dbReference type="Gene3D" id="1.10.30.50">
    <property type="match status" value="1"/>
</dbReference>
<feature type="domain" description="HNH nuclease" evidence="2">
    <location>
        <begin position="70"/>
        <end position="126"/>
    </location>
</feature>